<evidence type="ECO:0000256" key="1">
    <source>
        <dbReference type="ARBA" id="ARBA00004613"/>
    </source>
</evidence>
<evidence type="ECO:0000256" key="5">
    <source>
        <dbReference type="ARBA" id="ARBA00022729"/>
    </source>
</evidence>
<evidence type="ECO:0000313" key="15">
    <source>
        <dbReference type="Proteomes" id="UP000602510"/>
    </source>
</evidence>
<keyword evidence="9" id="KW-1015">Disulfide bond</keyword>
<organism evidence="14 15">
    <name type="scientific">Phytophthora infestans</name>
    <name type="common">Potato late blight agent</name>
    <name type="synonym">Botrytis infestans</name>
    <dbReference type="NCBI Taxonomy" id="4787"/>
    <lineage>
        <taxon>Eukaryota</taxon>
        <taxon>Sar</taxon>
        <taxon>Stramenopiles</taxon>
        <taxon>Oomycota</taxon>
        <taxon>Peronosporomycetes</taxon>
        <taxon>Peronosporales</taxon>
        <taxon>Peronosporaceae</taxon>
        <taxon>Phytophthora</taxon>
    </lineage>
</organism>
<comment type="caution">
    <text evidence="14">The sequence shown here is derived from an EMBL/GenBank/DDBJ whole genome shotgun (WGS) entry which is preliminary data.</text>
</comment>
<keyword evidence="3" id="KW-0964">Secreted</keyword>
<dbReference type="SUPFAM" id="SSF50494">
    <property type="entry name" value="Trypsin-like serine proteases"/>
    <property type="match status" value="1"/>
</dbReference>
<accession>A0A833SF16</accession>
<dbReference type="PROSITE" id="PS00135">
    <property type="entry name" value="TRYPSIN_SER"/>
    <property type="match status" value="1"/>
</dbReference>
<evidence type="ECO:0000256" key="4">
    <source>
        <dbReference type="ARBA" id="ARBA00022670"/>
    </source>
</evidence>
<dbReference type="EMBL" id="WSZM01001449">
    <property type="protein sequence ID" value="KAF4027448.1"/>
    <property type="molecule type" value="Genomic_DNA"/>
</dbReference>
<evidence type="ECO:0000256" key="8">
    <source>
        <dbReference type="ARBA" id="ARBA00023026"/>
    </source>
</evidence>
<dbReference type="Gene3D" id="2.40.10.10">
    <property type="entry name" value="Trypsin-like serine proteases"/>
    <property type="match status" value="1"/>
</dbReference>
<dbReference type="Pfam" id="PF00089">
    <property type="entry name" value="Trypsin"/>
    <property type="match status" value="1"/>
</dbReference>
<dbReference type="GO" id="GO:0006508">
    <property type="term" value="P:proteolysis"/>
    <property type="evidence" value="ECO:0007669"/>
    <property type="project" value="UniProtKB-KW"/>
</dbReference>
<dbReference type="AlphaFoldDB" id="A0A833SF16"/>
<comment type="subcellular location">
    <subcellularLocation>
        <location evidence="1">Secreted</location>
    </subcellularLocation>
</comment>
<dbReference type="InterPro" id="IPR009003">
    <property type="entry name" value="Peptidase_S1_PA"/>
</dbReference>
<keyword evidence="6 11" id="KW-0378">Hydrolase</keyword>
<keyword evidence="7 11" id="KW-0720">Serine protease</keyword>
<dbReference type="Proteomes" id="UP000602510">
    <property type="component" value="Unassembled WGS sequence"/>
</dbReference>
<dbReference type="InterPro" id="IPR050430">
    <property type="entry name" value="Peptidase_S1"/>
</dbReference>
<dbReference type="GO" id="GO:0004252">
    <property type="term" value="F:serine-type endopeptidase activity"/>
    <property type="evidence" value="ECO:0007669"/>
    <property type="project" value="InterPro"/>
</dbReference>
<dbReference type="PANTHER" id="PTHR24276">
    <property type="entry name" value="POLYSERASE-RELATED"/>
    <property type="match status" value="1"/>
</dbReference>
<evidence type="ECO:0000313" key="14">
    <source>
        <dbReference type="EMBL" id="KAF4027448.1"/>
    </source>
</evidence>
<proteinExistence type="inferred from homology"/>
<feature type="chain" id="PRO_5032320062" evidence="12">
    <location>
        <begin position="20"/>
        <end position="320"/>
    </location>
</feature>
<evidence type="ECO:0000259" key="13">
    <source>
        <dbReference type="PROSITE" id="PS50240"/>
    </source>
</evidence>
<dbReference type="PROSITE" id="PS00134">
    <property type="entry name" value="TRYPSIN_HIS"/>
    <property type="match status" value="1"/>
</dbReference>
<evidence type="ECO:0000256" key="12">
    <source>
        <dbReference type="SAM" id="SignalP"/>
    </source>
</evidence>
<comment type="similarity">
    <text evidence="2">Belongs to the peptidase S1 family.</text>
</comment>
<keyword evidence="10" id="KW-0325">Glycoprotein</keyword>
<protein>
    <submittedName>
        <fullName evidence="14">Trypsin</fullName>
    </submittedName>
</protein>
<dbReference type="PRINTS" id="PR00722">
    <property type="entry name" value="CHYMOTRYPSIN"/>
</dbReference>
<keyword evidence="4 11" id="KW-0645">Protease</keyword>
<dbReference type="InterPro" id="IPR043504">
    <property type="entry name" value="Peptidase_S1_PA_chymotrypsin"/>
</dbReference>
<reference evidence="14" key="1">
    <citation type="submission" date="2020-04" db="EMBL/GenBank/DDBJ databases">
        <title>Hybrid Assembly of Korean Phytophthora infestans isolates.</title>
        <authorList>
            <person name="Prokchorchik M."/>
            <person name="Lee Y."/>
            <person name="Seo J."/>
            <person name="Cho J.-H."/>
            <person name="Park Y.-E."/>
            <person name="Jang D.-C."/>
            <person name="Im J.-S."/>
            <person name="Choi J.-G."/>
            <person name="Park H.-J."/>
            <person name="Lee G.-B."/>
            <person name="Lee Y.-G."/>
            <person name="Hong S.-Y."/>
            <person name="Cho K."/>
            <person name="Sohn K.H."/>
        </authorList>
    </citation>
    <scope>NUCLEOTIDE SEQUENCE</scope>
    <source>
        <strain evidence="14">KR_1_A1</strain>
    </source>
</reference>
<dbReference type="InterPro" id="IPR001314">
    <property type="entry name" value="Peptidase_S1A"/>
</dbReference>
<gene>
    <name evidence="14" type="ORF">GN244_ATG20940</name>
</gene>
<dbReference type="PROSITE" id="PS50240">
    <property type="entry name" value="TRYPSIN_DOM"/>
    <property type="match status" value="1"/>
</dbReference>
<keyword evidence="5 12" id="KW-0732">Signal</keyword>
<keyword evidence="15" id="KW-1185">Reference proteome</keyword>
<evidence type="ECO:0000256" key="2">
    <source>
        <dbReference type="ARBA" id="ARBA00007664"/>
    </source>
</evidence>
<feature type="domain" description="Peptidase S1" evidence="13">
    <location>
        <begin position="37"/>
        <end position="270"/>
    </location>
</feature>
<dbReference type="InterPro" id="IPR033116">
    <property type="entry name" value="TRYPSIN_SER"/>
</dbReference>
<evidence type="ECO:0000256" key="11">
    <source>
        <dbReference type="RuleBase" id="RU363034"/>
    </source>
</evidence>
<dbReference type="InterPro" id="IPR001254">
    <property type="entry name" value="Trypsin_dom"/>
</dbReference>
<evidence type="ECO:0000256" key="3">
    <source>
        <dbReference type="ARBA" id="ARBA00022525"/>
    </source>
</evidence>
<dbReference type="InterPro" id="IPR018114">
    <property type="entry name" value="TRYPSIN_HIS"/>
</dbReference>
<evidence type="ECO:0000256" key="10">
    <source>
        <dbReference type="ARBA" id="ARBA00023180"/>
    </source>
</evidence>
<evidence type="ECO:0000256" key="9">
    <source>
        <dbReference type="ARBA" id="ARBA00023157"/>
    </source>
</evidence>
<dbReference type="SMART" id="SM00020">
    <property type="entry name" value="Tryp_SPc"/>
    <property type="match status" value="1"/>
</dbReference>
<dbReference type="FunFam" id="2.40.10.10:FF:000036">
    <property type="entry name" value="Trypsin beta"/>
    <property type="match status" value="1"/>
</dbReference>
<keyword evidence="8" id="KW-0843">Virulence</keyword>
<dbReference type="GO" id="GO:0005576">
    <property type="term" value="C:extracellular region"/>
    <property type="evidence" value="ECO:0007669"/>
    <property type="project" value="UniProtKB-SubCell"/>
</dbReference>
<dbReference type="CDD" id="cd00190">
    <property type="entry name" value="Tryp_SPc"/>
    <property type="match status" value="1"/>
</dbReference>
<dbReference type="PANTHER" id="PTHR24276:SF98">
    <property type="entry name" value="FI18310P1-RELATED"/>
    <property type="match status" value="1"/>
</dbReference>
<feature type="signal peptide" evidence="12">
    <location>
        <begin position="1"/>
        <end position="19"/>
    </location>
</feature>
<name>A0A833SF16_PHYIN</name>
<evidence type="ECO:0000256" key="7">
    <source>
        <dbReference type="ARBA" id="ARBA00022825"/>
    </source>
</evidence>
<evidence type="ECO:0000256" key="6">
    <source>
        <dbReference type="ARBA" id="ARBA00022801"/>
    </source>
</evidence>
<sequence>MNFIQVGLFLGLVATLVSSLSFSELSTDLTPDEETRIYGGTNAKIDKYMYVASVRAEGPERDTSCGGTLIAPQYVLTAGHCLEWYVHDVFVSFGSNKRSGRGPKNSEQIHVIKAFRRPQYKLYYNLSAATDDIAVLKLETPSKFQPAPLASADGSNNEPGSIATTLGWGFLIDKTNSSTLQAVDVEIVTNRKCSDSFKLTYNHSQVIDDSVICARNGDGKDSCNGDSGGPLLVDGVLVGVVSSGYEECGIIPGVYARVTNALDFIKDFLRGGSTGNVTERLTAGTSPAFGSIANQDGSANYVDLLVALGNRSRWSVHLSG</sequence>